<dbReference type="GO" id="GO:0022857">
    <property type="term" value="F:transmembrane transporter activity"/>
    <property type="evidence" value="ECO:0007669"/>
    <property type="project" value="TreeGrafter"/>
</dbReference>
<feature type="transmembrane region" description="Helical" evidence="7">
    <location>
        <begin position="373"/>
        <end position="393"/>
    </location>
</feature>
<feature type="domain" description="MacB-like periplasmic core" evidence="9">
    <location>
        <begin position="21"/>
        <end position="249"/>
    </location>
</feature>
<keyword evidence="2" id="KW-1003">Cell membrane</keyword>
<evidence type="ECO:0000256" key="6">
    <source>
        <dbReference type="ARBA" id="ARBA00038076"/>
    </source>
</evidence>
<feature type="transmembrane region" description="Helical" evidence="7">
    <location>
        <begin position="332"/>
        <end position="361"/>
    </location>
</feature>
<evidence type="ECO:0000259" key="8">
    <source>
        <dbReference type="Pfam" id="PF02687"/>
    </source>
</evidence>
<dbReference type="InterPro" id="IPR025857">
    <property type="entry name" value="MacB_PCD"/>
</dbReference>
<evidence type="ECO:0000259" key="9">
    <source>
        <dbReference type="Pfam" id="PF12704"/>
    </source>
</evidence>
<evidence type="ECO:0000256" key="7">
    <source>
        <dbReference type="SAM" id="Phobius"/>
    </source>
</evidence>
<feature type="domain" description="ABC3 transporter permease C-terminal" evidence="8">
    <location>
        <begin position="291"/>
        <end position="402"/>
    </location>
</feature>
<dbReference type="PANTHER" id="PTHR30572">
    <property type="entry name" value="MEMBRANE COMPONENT OF TRANSPORTER-RELATED"/>
    <property type="match status" value="1"/>
</dbReference>
<feature type="transmembrane region" description="Helical" evidence="7">
    <location>
        <begin position="21"/>
        <end position="42"/>
    </location>
</feature>
<evidence type="ECO:0000256" key="5">
    <source>
        <dbReference type="ARBA" id="ARBA00023136"/>
    </source>
</evidence>
<dbReference type="EMBL" id="LEOY01000012">
    <property type="protein sequence ID" value="RBR28850.1"/>
    <property type="molecule type" value="Genomic_DNA"/>
</dbReference>
<accession>A0A366SF14</accession>
<gene>
    <name evidence="10" type="ORF">EB18_01467</name>
</gene>
<dbReference type="PANTHER" id="PTHR30572:SF4">
    <property type="entry name" value="ABC TRANSPORTER PERMEASE YTRF"/>
    <property type="match status" value="1"/>
</dbReference>
<name>A0A366SF14_9ENTE</name>
<dbReference type="Proteomes" id="UP000252800">
    <property type="component" value="Unassembled WGS sequence"/>
</dbReference>
<dbReference type="Pfam" id="PF02687">
    <property type="entry name" value="FtsX"/>
    <property type="match status" value="1"/>
</dbReference>
<feature type="transmembrane region" description="Helical" evidence="7">
    <location>
        <begin position="284"/>
        <end position="311"/>
    </location>
</feature>
<evidence type="ECO:0000256" key="3">
    <source>
        <dbReference type="ARBA" id="ARBA00022692"/>
    </source>
</evidence>
<dbReference type="AlphaFoldDB" id="A0A366SF14"/>
<keyword evidence="3 7" id="KW-0812">Transmembrane</keyword>
<dbReference type="InterPro" id="IPR003838">
    <property type="entry name" value="ABC3_permease_C"/>
</dbReference>
<proteinExistence type="inferred from homology"/>
<evidence type="ECO:0000313" key="10">
    <source>
        <dbReference type="EMBL" id="RBR28850.1"/>
    </source>
</evidence>
<keyword evidence="5 7" id="KW-0472">Membrane</keyword>
<comment type="caution">
    <text evidence="10">The sequence shown here is derived from an EMBL/GenBank/DDBJ whole genome shotgun (WGS) entry which is preliminary data.</text>
</comment>
<sequence>MNFYVNFRSAFKAINNNRKRSILTMIGIIIGVSAVIAILAIGRSYERQTIESLTKSDNGKIQAQILFNPNDDSFYETNRPAFQSSDLELVRQVSEVESAEFEKQESNSISFSALVQNKNQSIEAKLVQQTKSDILVGRNLSKADNLNRSRVAIINEEFAKDLYGTPENALNRGVLISGQNYAVVGVYGGTEMSDEEAQMASMFGEMSSYQVQIPKKAYEYYLIKGDDASYSILVTMKKGTRPDEVTNKVLDKLKKSGSMRQQGSYRSFDTAILSKGIGKVLSTITYFITAVAGISLFIAGVGVMNMMYISVSERTKEIGIRRALGATQRSIMIQFLIEGVLLTFTGGVIGYFIGMILAYGIGSLMKIHVTVDLFTIVVAVGVSTLIGLIFSVMPAREAAKKDLIDILR</sequence>
<dbReference type="Pfam" id="PF12704">
    <property type="entry name" value="MacB_PCD"/>
    <property type="match status" value="1"/>
</dbReference>
<protein>
    <recommendedName>
        <fullName evidence="12">ABC transporter permease</fullName>
    </recommendedName>
</protein>
<dbReference type="GO" id="GO:0005886">
    <property type="term" value="C:plasma membrane"/>
    <property type="evidence" value="ECO:0007669"/>
    <property type="project" value="UniProtKB-SubCell"/>
</dbReference>
<dbReference type="RefSeq" id="WP_113784684.1">
    <property type="nucleotide sequence ID" value="NZ_KZ845706.1"/>
</dbReference>
<keyword evidence="4 7" id="KW-1133">Transmembrane helix</keyword>
<evidence type="ECO:0000256" key="1">
    <source>
        <dbReference type="ARBA" id="ARBA00004651"/>
    </source>
</evidence>
<organism evidence="10 11">
    <name type="scientific">Enterococcus cecorum</name>
    <dbReference type="NCBI Taxonomy" id="44008"/>
    <lineage>
        <taxon>Bacteria</taxon>
        <taxon>Bacillati</taxon>
        <taxon>Bacillota</taxon>
        <taxon>Bacilli</taxon>
        <taxon>Lactobacillales</taxon>
        <taxon>Enterococcaceae</taxon>
        <taxon>Enterococcus</taxon>
    </lineage>
</organism>
<comment type="similarity">
    <text evidence="6">Belongs to the ABC-4 integral membrane protein family.</text>
</comment>
<evidence type="ECO:0000256" key="4">
    <source>
        <dbReference type="ARBA" id="ARBA00022989"/>
    </source>
</evidence>
<dbReference type="InterPro" id="IPR050250">
    <property type="entry name" value="Macrolide_Exporter_MacB"/>
</dbReference>
<evidence type="ECO:0000313" key="11">
    <source>
        <dbReference type="Proteomes" id="UP000252800"/>
    </source>
</evidence>
<reference evidence="10 11" key="1">
    <citation type="submission" date="2015-06" db="EMBL/GenBank/DDBJ databases">
        <title>The Genome Sequence of Enterococcus cecorum 170AEA1.</title>
        <authorList>
            <consortium name="The Broad Institute Genomics Platform"/>
            <consortium name="The Broad Institute Genome Sequencing Center for Infectious Disease"/>
            <person name="Earl A.M."/>
            <person name="Van Tyne D."/>
            <person name="Lebreton F."/>
            <person name="Saavedra J.T."/>
            <person name="Gilmore M.S."/>
            <person name="Manson McGuire A."/>
            <person name="Clock S."/>
            <person name="Crupain M."/>
            <person name="Rangan U."/>
            <person name="Young S."/>
            <person name="Abouelleil A."/>
            <person name="Cao P."/>
            <person name="Chapman S.B."/>
            <person name="Griggs A."/>
            <person name="Priest M."/>
            <person name="Shea T."/>
            <person name="Wortman J."/>
            <person name="Nusbaum C."/>
            <person name="Birren B."/>
        </authorList>
    </citation>
    <scope>NUCLEOTIDE SEQUENCE [LARGE SCALE GENOMIC DNA]</scope>
    <source>
        <strain evidence="10 11">170AEA1</strain>
    </source>
</reference>
<evidence type="ECO:0000256" key="2">
    <source>
        <dbReference type="ARBA" id="ARBA00022475"/>
    </source>
</evidence>
<evidence type="ECO:0008006" key="12">
    <source>
        <dbReference type="Google" id="ProtNLM"/>
    </source>
</evidence>
<comment type="subcellular location">
    <subcellularLocation>
        <location evidence="1">Cell membrane</location>
        <topology evidence="1">Multi-pass membrane protein</topology>
    </subcellularLocation>
</comment>